<dbReference type="Pfam" id="PF00392">
    <property type="entry name" value="GntR"/>
    <property type="match status" value="1"/>
</dbReference>
<evidence type="ECO:0000313" key="6">
    <source>
        <dbReference type="Proteomes" id="UP000198822"/>
    </source>
</evidence>
<dbReference type="SMART" id="SM00345">
    <property type="entry name" value="HTH_GNTR"/>
    <property type="match status" value="1"/>
</dbReference>
<keyword evidence="1" id="KW-0805">Transcription regulation</keyword>
<dbReference type="OrthoDB" id="9784718at2"/>
<keyword evidence="6" id="KW-1185">Reference proteome</keyword>
<organism evidence="5 6">
    <name type="scientific">Agrococcus jejuensis</name>
    <dbReference type="NCBI Taxonomy" id="399736"/>
    <lineage>
        <taxon>Bacteria</taxon>
        <taxon>Bacillati</taxon>
        <taxon>Actinomycetota</taxon>
        <taxon>Actinomycetes</taxon>
        <taxon>Micrococcales</taxon>
        <taxon>Microbacteriaceae</taxon>
        <taxon>Agrococcus</taxon>
    </lineage>
</organism>
<proteinExistence type="predicted"/>
<evidence type="ECO:0000256" key="3">
    <source>
        <dbReference type="ARBA" id="ARBA00023163"/>
    </source>
</evidence>
<dbReference type="SUPFAM" id="SSF46785">
    <property type="entry name" value="Winged helix' DNA-binding domain"/>
    <property type="match status" value="1"/>
</dbReference>
<sequence>MEQPATLARSAVFAPIDEVGRTEAVTARLEEAIVLGMLHPGERLPAESRLAERFGVAPATVREALADLRDRHLVTTQRGRRGGSFVTMDDADRVEAVERRIRGLSSAELADLGVHAVAIAGTAAALAAEEASAFEADALARDLAGIDFDDELTARRGIGGFHLQVVALSRSVRLVREQVRFQHADGPLLWASLHEHGEREAAHADGERLVAALRDGDGDRARDEVEAACDRAVRWLLEAKRRLA</sequence>
<dbReference type="RefSeq" id="WP_092503876.1">
    <property type="nucleotide sequence ID" value="NZ_LT629695.1"/>
</dbReference>
<keyword evidence="2 5" id="KW-0238">DNA-binding</keyword>
<dbReference type="SUPFAM" id="SSF48008">
    <property type="entry name" value="GntR ligand-binding domain-like"/>
    <property type="match status" value="1"/>
</dbReference>
<protein>
    <submittedName>
        <fullName evidence="5">DNA-binding transcriptional regulator, FadR family</fullName>
    </submittedName>
</protein>
<dbReference type="Gene3D" id="1.10.10.10">
    <property type="entry name" value="Winged helix-like DNA-binding domain superfamily/Winged helix DNA-binding domain"/>
    <property type="match status" value="1"/>
</dbReference>
<dbReference type="PANTHER" id="PTHR43537">
    <property type="entry name" value="TRANSCRIPTIONAL REGULATOR, GNTR FAMILY"/>
    <property type="match status" value="1"/>
</dbReference>
<dbReference type="Proteomes" id="UP000198822">
    <property type="component" value="Chromosome I"/>
</dbReference>
<evidence type="ECO:0000256" key="2">
    <source>
        <dbReference type="ARBA" id="ARBA00023125"/>
    </source>
</evidence>
<evidence type="ECO:0000259" key="4">
    <source>
        <dbReference type="PROSITE" id="PS50949"/>
    </source>
</evidence>
<dbReference type="PANTHER" id="PTHR43537:SF24">
    <property type="entry name" value="GLUCONATE OPERON TRANSCRIPTIONAL REPRESSOR"/>
    <property type="match status" value="1"/>
</dbReference>
<evidence type="ECO:0000256" key="1">
    <source>
        <dbReference type="ARBA" id="ARBA00023015"/>
    </source>
</evidence>
<feature type="domain" description="HTH gntR-type" evidence="4">
    <location>
        <begin position="19"/>
        <end position="89"/>
    </location>
</feature>
<name>A0A1G8D5Z8_9MICO</name>
<dbReference type="InterPro" id="IPR036390">
    <property type="entry name" value="WH_DNA-bd_sf"/>
</dbReference>
<dbReference type="EMBL" id="LT629695">
    <property type="protein sequence ID" value="SDH53228.1"/>
    <property type="molecule type" value="Genomic_DNA"/>
</dbReference>
<dbReference type="CDD" id="cd07377">
    <property type="entry name" value="WHTH_GntR"/>
    <property type="match status" value="1"/>
</dbReference>
<keyword evidence="3" id="KW-0804">Transcription</keyword>
<dbReference type="GO" id="GO:0003677">
    <property type="term" value="F:DNA binding"/>
    <property type="evidence" value="ECO:0007669"/>
    <property type="project" value="UniProtKB-KW"/>
</dbReference>
<dbReference type="InterPro" id="IPR000524">
    <property type="entry name" value="Tscrpt_reg_HTH_GntR"/>
</dbReference>
<evidence type="ECO:0000313" key="5">
    <source>
        <dbReference type="EMBL" id="SDH53228.1"/>
    </source>
</evidence>
<dbReference type="Gene3D" id="1.20.120.530">
    <property type="entry name" value="GntR ligand-binding domain-like"/>
    <property type="match status" value="1"/>
</dbReference>
<dbReference type="InterPro" id="IPR008920">
    <property type="entry name" value="TF_FadR/GntR_C"/>
</dbReference>
<dbReference type="PROSITE" id="PS50949">
    <property type="entry name" value="HTH_GNTR"/>
    <property type="match status" value="1"/>
</dbReference>
<dbReference type="STRING" id="399736.SAMN04489720_1532"/>
<dbReference type="GO" id="GO:0003700">
    <property type="term" value="F:DNA-binding transcription factor activity"/>
    <property type="evidence" value="ECO:0007669"/>
    <property type="project" value="InterPro"/>
</dbReference>
<gene>
    <name evidence="5" type="ORF">SAMN04489720_1532</name>
</gene>
<accession>A0A1G8D5Z8</accession>
<dbReference type="AlphaFoldDB" id="A0A1G8D5Z8"/>
<dbReference type="InterPro" id="IPR036388">
    <property type="entry name" value="WH-like_DNA-bd_sf"/>
</dbReference>
<reference evidence="6" key="1">
    <citation type="submission" date="2016-10" db="EMBL/GenBank/DDBJ databases">
        <authorList>
            <person name="Varghese N."/>
            <person name="Submissions S."/>
        </authorList>
    </citation>
    <scope>NUCLEOTIDE SEQUENCE [LARGE SCALE GENOMIC DNA]</scope>
    <source>
        <strain evidence="6">DSM 22002</strain>
    </source>
</reference>